<keyword evidence="3" id="KW-1185">Reference proteome</keyword>
<feature type="region of interest" description="Disordered" evidence="1">
    <location>
        <begin position="178"/>
        <end position="225"/>
    </location>
</feature>
<dbReference type="AlphaFoldDB" id="A0A1D3D781"/>
<dbReference type="VEuPathDB" id="ToxoDB:cyc_03047"/>
<evidence type="ECO:0000313" key="3">
    <source>
        <dbReference type="Proteomes" id="UP000095192"/>
    </source>
</evidence>
<evidence type="ECO:0000313" key="2">
    <source>
        <dbReference type="EMBL" id="OEH79297.1"/>
    </source>
</evidence>
<dbReference type="EMBL" id="JROU02000435">
    <property type="protein sequence ID" value="OEH79297.1"/>
    <property type="molecule type" value="Genomic_DNA"/>
</dbReference>
<name>A0A1D3D781_9EIME</name>
<dbReference type="Proteomes" id="UP000095192">
    <property type="component" value="Unassembled WGS sequence"/>
</dbReference>
<accession>A0A1D3D781</accession>
<protein>
    <submittedName>
        <fullName evidence="2">Uncharacterized protein</fullName>
    </submittedName>
</protein>
<gene>
    <name evidence="2" type="ORF">cyc_03047</name>
</gene>
<reference evidence="2 3" key="1">
    <citation type="journal article" date="2016" name="BMC Genomics">
        <title>Comparative genomics reveals Cyclospora cayetanensis possesses coccidia-like metabolism and invasion components but unique surface antigens.</title>
        <authorList>
            <person name="Liu S."/>
            <person name="Wang L."/>
            <person name="Zheng H."/>
            <person name="Xu Z."/>
            <person name="Roellig D.M."/>
            <person name="Li N."/>
            <person name="Frace M.A."/>
            <person name="Tang K."/>
            <person name="Arrowood M.J."/>
            <person name="Moss D.M."/>
            <person name="Zhang L."/>
            <person name="Feng Y."/>
            <person name="Xiao L."/>
        </authorList>
    </citation>
    <scope>NUCLEOTIDE SEQUENCE [LARGE SCALE GENOMIC DNA]</scope>
    <source>
        <strain evidence="2 3">CHN_HEN01</strain>
    </source>
</reference>
<comment type="caution">
    <text evidence="2">The sequence shown here is derived from an EMBL/GenBank/DDBJ whole genome shotgun (WGS) entry which is preliminary data.</text>
</comment>
<organism evidence="2 3">
    <name type="scientific">Cyclospora cayetanensis</name>
    <dbReference type="NCBI Taxonomy" id="88456"/>
    <lineage>
        <taxon>Eukaryota</taxon>
        <taxon>Sar</taxon>
        <taxon>Alveolata</taxon>
        <taxon>Apicomplexa</taxon>
        <taxon>Conoidasida</taxon>
        <taxon>Coccidia</taxon>
        <taxon>Eucoccidiorida</taxon>
        <taxon>Eimeriorina</taxon>
        <taxon>Eimeriidae</taxon>
        <taxon>Cyclospora</taxon>
    </lineage>
</organism>
<dbReference type="InParanoid" id="A0A1D3D781"/>
<sequence length="243" mass="26536">MQLAEVGSLTGEEGDRMAQDALMLFCAHPSRRGIGENCGKLLSKSQDSDPLRKRIPRKSGSRLGSHIERHTLALNRMDSAVSAAVWVAAWRLWLGFVSSGVISLARKFTQWAASTPEEQLEDAYFEKNSCALPGLAARLRSRQITTTIWRAFAVNFLAEAVRRAKVINLADVENCHGSHPGGQIDDLNSIVPEDGGGTGSTTPVKSDRLSRKRRSRKQAENGSIRAHITGDVANFAVNSENNQ</sequence>
<evidence type="ECO:0000256" key="1">
    <source>
        <dbReference type="SAM" id="MobiDB-lite"/>
    </source>
</evidence>
<proteinExistence type="predicted"/>